<feature type="non-terminal residue" evidence="2">
    <location>
        <position position="172"/>
    </location>
</feature>
<dbReference type="EMBL" id="GG749497">
    <property type="protein sequence ID" value="KMW68670.1"/>
    <property type="molecule type" value="Genomic_DNA"/>
</dbReference>
<proteinExistence type="predicted"/>
<dbReference type="AlphaFoldDB" id="A0A0J9EU28"/>
<organism evidence="2">
    <name type="scientific">Ajellomyces dermatitidis (strain ATCC 18188 / CBS 674.68)</name>
    <name type="common">Blastomyces dermatitidis</name>
    <dbReference type="NCBI Taxonomy" id="653446"/>
    <lineage>
        <taxon>Eukaryota</taxon>
        <taxon>Fungi</taxon>
        <taxon>Dikarya</taxon>
        <taxon>Ascomycota</taxon>
        <taxon>Pezizomycotina</taxon>
        <taxon>Eurotiomycetes</taxon>
        <taxon>Eurotiomycetidae</taxon>
        <taxon>Onygenales</taxon>
        <taxon>Ajellomycetaceae</taxon>
        <taxon>Blastomyces</taxon>
    </lineage>
</organism>
<evidence type="ECO:0000256" key="1">
    <source>
        <dbReference type="SAM" id="Phobius"/>
    </source>
</evidence>
<evidence type="ECO:0000313" key="2">
    <source>
        <dbReference type="EMBL" id="KMW68670.1"/>
    </source>
</evidence>
<dbReference type="Proteomes" id="UP000007802">
    <property type="component" value="Unassembled WGS sequence"/>
</dbReference>
<keyword evidence="1" id="KW-1133">Transmembrane helix</keyword>
<name>A0A0J9EU28_AJEDA</name>
<accession>A0A0J9EU28</accession>
<feature type="non-terminal residue" evidence="2">
    <location>
        <position position="1"/>
    </location>
</feature>
<gene>
    <name evidence="2" type="ORF">BDDG_12964</name>
</gene>
<sequence length="172" mass="18779">SSYIDRSVFTDDSESDVKSLIKNLKNMIIKKLLMSCVTESSMSLSASSAASFSTAFSQSSILASVSDSLTFSTSVLMTSTSATSGFIISAFITSSLCFKKMLYRLNESYLSRITFSLNSIEIIIAPAPEIILIKDNNITETILFCFQASLITFSFSSVKKVVCTLNYKHSAL</sequence>
<keyword evidence="1" id="KW-0812">Transmembrane</keyword>
<feature type="transmembrane region" description="Helical" evidence="1">
    <location>
        <begin position="76"/>
        <end position="98"/>
    </location>
</feature>
<reference evidence="2" key="1">
    <citation type="submission" date="2010-03" db="EMBL/GenBank/DDBJ databases">
        <title>Annotation of Blastomyces dermatitidis strain ATCC 18188.</title>
        <authorList>
            <consortium name="The Broad Institute Genome Sequencing Platform"/>
            <consortium name="Broad Institute Genome Sequencing Center for Infectious Disease."/>
            <person name="Cuomo C."/>
            <person name="Klein B."/>
            <person name="Sullivan T."/>
            <person name="Heitman J."/>
            <person name="Young S."/>
            <person name="Zeng Q."/>
            <person name="Gargeya S."/>
            <person name="Alvarado L."/>
            <person name="Berlin A.M."/>
            <person name="Chapman S.B."/>
            <person name="Chen Z."/>
            <person name="Freedman E."/>
            <person name="Gellesch M."/>
            <person name="Goldberg J."/>
            <person name="Griggs A."/>
            <person name="Gujja S."/>
            <person name="Heilman E."/>
            <person name="Heiman D."/>
            <person name="Howarth C."/>
            <person name="Mehta T."/>
            <person name="Neiman D."/>
            <person name="Pearson M."/>
            <person name="Roberts A."/>
            <person name="Saif S."/>
            <person name="Shea T."/>
            <person name="Shenoy N."/>
            <person name="Sisk P."/>
            <person name="Stolte C."/>
            <person name="Sykes S."/>
            <person name="White J."/>
            <person name="Yandava C."/>
            <person name="Haas B."/>
            <person name="Nusbaum C."/>
            <person name="Birren B."/>
        </authorList>
    </citation>
    <scope>NUCLEOTIDE SEQUENCE</scope>
    <source>
        <strain evidence="2">ATCC 18188</strain>
    </source>
</reference>
<keyword evidence="1" id="KW-0472">Membrane</keyword>
<protein>
    <submittedName>
        <fullName evidence="2">Uncharacterized protein</fullName>
    </submittedName>
</protein>